<feature type="signal peptide" evidence="1">
    <location>
        <begin position="1"/>
        <end position="22"/>
    </location>
</feature>
<dbReference type="Proteomes" id="UP000266426">
    <property type="component" value="Unassembled WGS sequence"/>
</dbReference>
<evidence type="ECO:0000259" key="2">
    <source>
        <dbReference type="Pfam" id="PF21582"/>
    </source>
</evidence>
<dbReference type="InterPro" id="IPR008979">
    <property type="entry name" value="Galactose-bd-like_sf"/>
</dbReference>
<accession>A0A3A4R922</accession>
<sequence length="197" mass="22138">MKKTGIVSVIALLGMFFNLPIASSEEKHTICGFESPRDGVYAKYPSYSSRSVTAKYAVSGKQSLMIEYKKDKEGFCGYYIHLKKDTFFDASKYSKLTFMVKGEKGGENFRVGLADEKLFMFDDTVPSNDVTNYLSNKSNRITAEWQKVEIPLKTYVDIRDGDFDVSKLAAVSIAFDSECFPDGTGEGVIYIDDLMFE</sequence>
<proteinExistence type="predicted"/>
<gene>
    <name evidence="3" type="ORF">C4541_07430</name>
</gene>
<evidence type="ECO:0000256" key="1">
    <source>
        <dbReference type="SAM" id="SignalP"/>
    </source>
</evidence>
<dbReference type="EMBL" id="QZJZ01000061">
    <property type="protein sequence ID" value="RJP58778.1"/>
    <property type="molecule type" value="Genomic_DNA"/>
</dbReference>
<evidence type="ECO:0000313" key="4">
    <source>
        <dbReference type="Proteomes" id="UP000266426"/>
    </source>
</evidence>
<organism evidence="3 4">
    <name type="scientific">Candidatus Auribacter fodinae</name>
    <dbReference type="NCBI Taxonomy" id="2093366"/>
    <lineage>
        <taxon>Bacteria</taxon>
        <taxon>Pseudomonadati</taxon>
        <taxon>Candidatus Auribacterota</taxon>
        <taxon>Candidatus Auribacteria</taxon>
        <taxon>Candidatus Auribacterales</taxon>
        <taxon>Candidatus Auribacteraceae</taxon>
        <taxon>Candidatus Auribacter</taxon>
    </lineage>
</organism>
<dbReference type="SUPFAM" id="SSF49785">
    <property type="entry name" value="Galactose-binding domain-like"/>
    <property type="match status" value="1"/>
</dbReference>
<keyword evidence="1" id="KW-0732">Signal</keyword>
<reference evidence="3 4" key="1">
    <citation type="journal article" date="2017" name="ISME J.">
        <title>Energy and carbon metabolisms in a deep terrestrial subsurface fluid microbial community.</title>
        <authorList>
            <person name="Momper L."/>
            <person name="Jungbluth S.P."/>
            <person name="Lee M.D."/>
            <person name="Amend J.P."/>
        </authorList>
    </citation>
    <scope>NUCLEOTIDE SEQUENCE [LARGE SCALE GENOMIC DNA]</scope>
    <source>
        <strain evidence="3">SURF_26</strain>
    </source>
</reference>
<protein>
    <recommendedName>
        <fullName evidence="2">Carbohydrate binding domain-containing protein</fullName>
    </recommendedName>
</protein>
<feature type="domain" description="Carbohydrate binding" evidence="2">
    <location>
        <begin position="60"/>
        <end position="174"/>
    </location>
</feature>
<comment type="caution">
    <text evidence="3">The sequence shown here is derived from an EMBL/GenBank/DDBJ whole genome shotgun (WGS) entry which is preliminary data.</text>
</comment>
<feature type="chain" id="PRO_5017366253" description="Carbohydrate binding domain-containing protein" evidence="1">
    <location>
        <begin position="23"/>
        <end position="197"/>
    </location>
</feature>
<dbReference type="InterPro" id="IPR048758">
    <property type="entry name" value="CBM30"/>
</dbReference>
<name>A0A3A4R922_9BACT</name>
<dbReference type="Pfam" id="PF21582">
    <property type="entry name" value="CBM30"/>
    <property type="match status" value="1"/>
</dbReference>
<dbReference type="AlphaFoldDB" id="A0A3A4R922"/>
<dbReference type="Gene3D" id="2.60.120.430">
    <property type="entry name" value="Galactose-binding lectin"/>
    <property type="match status" value="1"/>
</dbReference>
<evidence type="ECO:0000313" key="3">
    <source>
        <dbReference type="EMBL" id="RJP58778.1"/>
    </source>
</evidence>